<dbReference type="PANTHER" id="PTHR35585:SF1">
    <property type="entry name" value="HHE DOMAIN PROTEIN (AFU_ORTHOLOGUE AFUA_4G00730)"/>
    <property type="match status" value="1"/>
</dbReference>
<organism evidence="2 3">
    <name type="scientific">Burkholderia orbicola</name>
    <dbReference type="NCBI Taxonomy" id="2978683"/>
    <lineage>
        <taxon>Bacteria</taxon>
        <taxon>Pseudomonadati</taxon>
        <taxon>Pseudomonadota</taxon>
        <taxon>Betaproteobacteria</taxon>
        <taxon>Burkholderiales</taxon>
        <taxon>Burkholderiaceae</taxon>
        <taxon>Burkholderia</taxon>
        <taxon>Burkholderia cepacia complex</taxon>
    </lineage>
</organism>
<dbReference type="InterPro" id="IPR012312">
    <property type="entry name" value="Hemerythrin-like"/>
</dbReference>
<evidence type="ECO:0000313" key="2">
    <source>
        <dbReference type="EMBL" id="MDN7524041.1"/>
    </source>
</evidence>
<keyword evidence="3" id="KW-1185">Reference proteome</keyword>
<dbReference type="Pfam" id="PF01814">
    <property type="entry name" value="Hemerythrin"/>
    <property type="match status" value="1"/>
</dbReference>
<dbReference type="EMBL" id="JAUJQL010000007">
    <property type="protein sequence ID" value="MDN7524041.1"/>
    <property type="molecule type" value="Genomic_DNA"/>
</dbReference>
<proteinExistence type="predicted"/>
<accession>A0ABT8NR56</accession>
<comment type="caution">
    <text evidence="2">The sequence shown here is derived from an EMBL/GenBank/DDBJ whole genome shotgun (WGS) entry which is preliminary data.</text>
</comment>
<dbReference type="RefSeq" id="WP_201317302.1">
    <property type="nucleotide sequence ID" value="NZ_JAUJQL010000007.1"/>
</dbReference>
<dbReference type="Proteomes" id="UP001172217">
    <property type="component" value="Unassembled WGS sequence"/>
</dbReference>
<protein>
    <submittedName>
        <fullName evidence="2">Hemerythrin domain-containing protein</fullName>
    </submittedName>
</protein>
<reference evidence="2" key="1">
    <citation type="submission" date="2023-07" db="EMBL/GenBank/DDBJ databases">
        <title>A collection of bacterial strains from the Burkholderia cepacia Research Laboratory and Repository.</title>
        <authorList>
            <person name="Lipuma J."/>
            <person name="Spilker T."/>
            <person name="Caverly L."/>
        </authorList>
    </citation>
    <scope>NUCLEOTIDE SEQUENCE</scope>
    <source>
        <strain evidence="2">AU45194</strain>
    </source>
</reference>
<dbReference type="Gene3D" id="1.20.120.520">
    <property type="entry name" value="nmb1532 protein domain like"/>
    <property type="match status" value="1"/>
</dbReference>
<sequence length="161" mass="19039">MSETIFDALRESHQIQRALMRRLLRSKPGPDRGMLFEQLRIELGAHEAAEERFLYAPILMDDRGLHPSRDALADHHRMDEIVDNLRDRDPGSRGWLATARKLSEELHEHLKEEEKIFFQISGKILSETDKSTLARRYRNDYRRMHVRLADEERPARARAER</sequence>
<feature type="domain" description="Hemerythrin-like" evidence="1">
    <location>
        <begin position="4"/>
        <end position="119"/>
    </location>
</feature>
<gene>
    <name evidence="2" type="ORF">QZM70_13955</name>
</gene>
<evidence type="ECO:0000313" key="3">
    <source>
        <dbReference type="Proteomes" id="UP001172217"/>
    </source>
</evidence>
<name>A0ABT8NR56_9BURK</name>
<evidence type="ECO:0000259" key="1">
    <source>
        <dbReference type="Pfam" id="PF01814"/>
    </source>
</evidence>
<dbReference type="PANTHER" id="PTHR35585">
    <property type="entry name" value="HHE DOMAIN PROTEIN (AFU_ORTHOLOGUE AFUA_4G00730)"/>
    <property type="match status" value="1"/>
</dbReference>